<evidence type="ECO:0000313" key="2">
    <source>
        <dbReference type="Proteomes" id="UP000199229"/>
    </source>
</evidence>
<dbReference type="RefSeq" id="WP_091970955.1">
    <property type="nucleotide sequence ID" value="NZ_FOPM01000008.1"/>
</dbReference>
<dbReference type="Proteomes" id="UP000199229">
    <property type="component" value="Unassembled WGS sequence"/>
</dbReference>
<dbReference type="AlphaFoldDB" id="A0A1I2TTG8"/>
<evidence type="ECO:0000313" key="1">
    <source>
        <dbReference type="EMBL" id="SFG68150.1"/>
    </source>
</evidence>
<gene>
    <name evidence="1" type="ORF">SAMN05192565_10817</name>
</gene>
<sequence>MTATHRLARILATHSGADIELAFATQDGLTVKVLATPDQIDRLVDELEDILNSPAGPEAPEPPAAA</sequence>
<dbReference type="OrthoDB" id="7999442at2"/>
<proteinExistence type="predicted"/>
<organism evidence="1 2">
    <name type="scientific">Methylobacterium gossipiicola</name>
    <dbReference type="NCBI Taxonomy" id="582675"/>
    <lineage>
        <taxon>Bacteria</taxon>
        <taxon>Pseudomonadati</taxon>
        <taxon>Pseudomonadota</taxon>
        <taxon>Alphaproteobacteria</taxon>
        <taxon>Hyphomicrobiales</taxon>
        <taxon>Methylobacteriaceae</taxon>
        <taxon>Methylobacterium</taxon>
    </lineage>
</organism>
<dbReference type="STRING" id="582675.SAMN05192565_10817"/>
<dbReference type="EMBL" id="FOPM01000008">
    <property type="protein sequence ID" value="SFG68150.1"/>
    <property type="molecule type" value="Genomic_DNA"/>
</dbReference>
<protein>
    <submittedName>
        <fullName evidence="1">Uncharacterized protein</fullName>
    </submittedName>
</protein>
<accession>A0A1I2TTG8</accession>
<keyword evidence="2" id="KW-1185">Reference proteome</keyword>
<reference evidence="2" key="1">
    <citation type="submission" date="2016-10" db="EMBL/GenBank/DDBJ databases">
        <authorList>
            <person name="Varghese N."/>
            <person name="Submissions S."/>
        </authorList>
    </citation>
    <scope>NUCLEOTIDE SEQUENCE [LARGE SCALE GENOMIC DNA]</scope>
    <source>
        <strain evidence="2">Gh-105</strain>
    </source>
</reference>
<name>A0A1I2TTG8_9HYPH</name>